<organism evidence="1 3">
    <name type="scientific">Rotaria magnacalcarata</name>
    <dbReference type="NCBI Taxonomy" id="392030"/>
    <lineage>
        <taxon>Eukaryota</taxon>
        <taxon>Metazoa</taxon>
        <taxon>Spiralia</taxon>
        <taxon>Gnathifera</taxon>
        <taxon>Rotifera</taxon>
        <taxon>Eurotatoria</taxon>
        <taxon>Bdelloidea</taxon>
        <taxon>Philodinida</taxon>
        <taxon>Philodinidae</taxon>
        <taxon>Rotaria</taxon>
    </lineage>
</organism>
<evidence type="ECO:0000313" key="3">
    <source>
        <dbReference type="Proteomes" id="UP000663824"/>
    </source>
</evidence>
<evidence type="ECO:0000313" key="1">
    <source>
        <dbReference type="EMBL" id="CAF2106951.1"/>
    </source>
</evidence>
<dbReference type="AlphaFoldDB" id="A0A816UAW5"/>
<sequence length="70" mass="7893">MSTTDKDLNPKVTDLILEIEKHSLQVKEWIKLAVEILCTGDNVTAIKYLSSTESMSDDLIDTINELEVKI</sequence>
<dbReference type="EMBL" id="CAJOBI010009207">
    <property type="protein sequence ID" value="CAF4132519.1"/>
    <property type="molecule type" value="Genomic_DNA"/>
</dbReference>
<dbReference type="Proteomes" id="UP000676336">
    <property type="component" value="Unassembled WGS sequence"/>
</dbReference>
<reference evidence="1" key="1">
    <citation type="submission" date="2021-02" db="EMBL/GenBank/DDBJ databases">
        <authorList>
            <person name="Nowell W R."/>
        </authorList>
    </citation>
    <scope>NUCLEOTIDE SEQUENCE</scope>
</reference>
<gene>
    <name evidence="1" type="ORF">MBJ925_LOCUS23454</name>
    <name evidence="2" type="ORF">SMN809_LOCUS18837</name>
</gene>
<proteinExistence type="predicted"/>
<protein>
    <submittedName>
        <fullName evidence="1">Uncharacterized protein</fullName>
    </submittedName>
</protein>
<comment type="caution">
    <text evidence="1">The sequence shown here is derived from an EMBL/GenBank/DDBJ whole genome shotgun (WGS) entry which is preliminary data.</text>
</comment>
<dbReference type="Proteomes" id="UP000663824">
    <property type="component" value="Unassembled WGS sequence"/>
</dbReference>
<accession>A0A816UAW5</accession>
<dbReference type="EMBL" id="CAJNRE010012051">
    <property type="protein sequence ID" value="CAF2106951.1"/>
    <property type="molecule type" value="Genomic_DNA"/>
</dbReference>
<name>A0A816UAW5_9BILA</name>
<evidence type="ECO:0000313" key="2">
    <source>
        <dbReference type="EMBL" id="CAF4132519.1"/>
    </source>
</evidence>